<dbReference type="InterPro" id="IPR016032">
    <property type="entry name" value="Sig_transdc_resp-reg_C-effctor"/>
</dbReference>
<comment type="caution">
    <text evidence="4">The sequence shown here is derived from an EMBL/GenBank/DDBJ whole genome shotgun (WGS) entry which is preliminary data.</text>
</comment>
<dbReference type="GO" id="GO:0006355">
    <property type="term" value="P:regulation of DNA-templated transcription"/>
    <property type="evidence" value="ECO:0007669"/>
    <property type="project" value="InterPro"/>
</dbReference>
<keyword evidence="5" id="KW-1185">Reference proteome</keyword>
<reference evidence="4 5" key="1">
    <citation type="submission" date="2020-02" db="EMBL/GenBank/DDBJ databases">
        <authorList>
            <person name="Li X.-J."/>
            <person name="Han X.-M."/>
        </authorList>
    </citation>
    <scope>NUCLEOTIDE SEQUENCE [LARGE SCALE GENOMIC DNA]</scope>
    <source>
        <strain evidence="4 5">CCTCC AB 2017055</strain>
    </source>
</reference>
<dbReference type="EMBL" id="JAAGOA010000015">
    <property type="protein sequence ID" value="NEE02519.1"/>
    <property type="molecule type" value="Genomic_DNA"/>
</dbReference>
<sequence>MLLGRSHEQALVRELLDKVRAGRGGGMCVTGEAGIGKSALLRDAADHAVGMQVLTTDGVPPESDLGYATLHRLLLPVAGRLDKLPPHQARALGVALGRSDGPAPDRFLVALATLSLLSEAAVDSPVLCLVDDAQWADKASLSALSFTVRRLQNEPIGVLLAMRSGEGDHQDFQGAVELPLAGLDLDAAAELLAEHDRGRLTQAQRRKILAVANGNPLALQELPHAVRQVGLNEPIPLTARLRDAFLARARQHDEHAQRLLLLLAADGSGHLETISAAAEQLGIRANDATISQLSDLVHYDAAHIRFHHPLMRAAIYHAAPASERIAVHRALAMALRDHQSELHRYAWHLGQAAHGRNEAAARELERSASQAVQRGGQAASAAALARAAELSESDQERGRRLLDAAVAYWHGGDIAQARELLSQAEELDELPDVAQFGRAELRALLESSVGFPADALDVLRPVIPHALRRDVRCALPLLLLYGEVGYRTNSPDVWAQIGEWLDSVDLGGNSAEDALLRLLRASIHARTAQDPYLRPGDLEAIVDLSDPIKLTRAAGMSWALGEHGLRGRLLRKAVKRARAVGAAGTLAWSLEFVVLDELANGRFTIAEAFAEEGFRLATETGQENTACRHRTMLAWLGVLQGQDTARKLAEDVLAEASRRRLADSLGYAHLSLGHLELVGGNNNEAVRHYETMQSRGLSPVQSGLAMHSVPELIEALARSDQTERASEYLQRFEDWTMRISSPFLQAMTARCRALVASGVDVDGEFEHALRMMDESATPFELARTELLFGEHLRRERRRAEAQTHLKAALDTFRRLGASSWADRARNELRAAGGSGPRRRPSLMATLTPQERRIALAVSEGSTNREVAAQLFLSPRTVDYHLRKIFQKTGISSRTELVRLALTDHDQSDDA</sequence>
<dbReference type="CDD" id="cd06170">
    <property type="entry name" value="LuxR_C_like"/>
    <property type="match status" value="1"/>
</dbReference>
<evidence type="ECO:0000256" key="1">
    <source>
        <dbReference type="ARBA" id="ARBA00022741"/>
    </source>
</evidence>
<dbReference type="Pfam" id="PF00196">
    <property type="entry name" value="GerE"/>
    <property type="match status" value="1"/>
</dbReference>
<dbReference type="InterPro" id="IPR041664">
    <property type="entry name" value="AAA_16"/>
</dbReference>
<protein>
    <submittedName>
        <fullName evidence="4">AAA family ATPase</fullName>
    </submittedName>
</protein>
<dbReference type="PANTHER" id="PTHR16305:SF35">
    <property type="entry name" value="TRANSCRIPTIONAL ACTIVATOR DOMAIN"/>
    <property type="match status" value="1"/>
</dbReference>
<dbReference type="GO" id="GO:0003677">
    <property type="term" value="F:DNA binding"/>
    <property type="evidence" value="ECO:0007669"/>
    <property type="project" value="InterPro"/>
</dbReference>
<evidence type="ECO:0000259" key="3">
    <source>
        <dbReference type="PROSITE" id="PS50043"/>
    </source>
</evidence>
<dbReference type="PRINTS" id="PR00038">
    <property type="entry name" value="HTHLUXR"/>
</dbReference>
<dbReference type="Gene3D" id="1.10.10.10">
    <property type="entry name" value="Winged helix-like DNA-binding domain superfamily/Winged helix DNA-binding domain"/>
    <property type="match status" value="1"/>
</dbReference>
<dbReference type="GO" id="GO:0004016">
    <property type="term" value="F:adenylate cyclase activity"/>
    <property type="evidence" value="ECO:0007669"/>
    <property type="project" value="TreeGrafter"/>
</dbReference>
<dbReference type="GO" id="GO:0005737">
    <property type="term" value="C:cytoplasm"/>
    <property type="evidence" value="ECO:0007669"/>
    <property type="project" value="TreeGrafter"/>
</dbReference>
<dbReference type="RefSeq" id="WP_163741160.1">
    <property type="nucleotide sequence ID" value="NZ_JAAGOA010000015.1"/>
</dbReference>
<organism evidence="4 5">
    <name type="scientific">Phytoactinopolyspora halotolerans</name>
    <dbReference type="NCBI Taxonomy" id="1981512"/>
    <lineage>
        <taxon>Bacteria</taxon>
        <taxon>Bacillati</taxon>
        <taxon>Actinomycetota</taxon>
        <taxon>Actinomycetes</taxon>
        <taxon>Jiangellales</taxon>
        <taxon>Jiangellaceae</taxon>
        <taxon>Phytoactinopolyspora</taxon>
    </lineage>
</organism>
<dbReference type="PROSITE" id="PS50043">
    <property type="entry name" value="HTH_LUXR_2"/>
    <property type="match status" value="1"/>
</dbReference>
<dbReference type="AlphaFoldDB" id="A0A6L9SBX2"/>
<dbReference type="Pfam" id="PF13191">
    <property type="entry name" value="AAA_16"/>
    <property type="match status" value="1"/>
</dbReference>
<dbReference type="SMART" id="SM00421">
    <property type="entry name" value="HTH_LUXR"/>
    <property type="match status" value="1"/>
</dbReference>
<feature type="domain" description="HTH luxR-type" evidence="3">
    <location>
        <begin position="839"/>
        <end position="904"/>
    </location>
</feature>
<dbReference type="InterPro" id="IPR036388">
    <property type="entry name" value="WH-like_DNA-bd_sf"/>
</dbReference>
<proteinExistence type="predicted"/>
<dbReference type="SUPFAM" id="SSF52540">
    <property type="entry name" value="P-loop containing nucleoside triphosphate hydrolases"/>
    <property type="match status" value="1"/>
</dbReference>
<gene>
    <name evidence="4" type="ORF">G1H10_20330</name>
</gene>
<dbReference type="SUPFAM" id="SSF46894">
    <property type="entry name" value="C-terminal effector domain of the bipartite response regulators"/>
    <property type="match status" value="1"/>
</dbReference>
<dbReference type="Proteomes" id="UP000475214">
    <property type="component" value="Unassembled WGS sequence"/>
</dbReference>
<evidence type="ECO:0000256" key="2">
    <source>
        <dbReference type="ARBA" id="ARBA00022840"/>
    </source>
</evidence>
<evidence type="ECO:0000313" key="4">
    <source>
        <dbReference type="EMBL" id="NEE02519.1"/>
    </source>
</evidence>
<name>A0A6L9SBX2_9ACTN</name>
<dbReference type="InterPro" id="IPR027417">
    <property type="entry name" value="P-loop_NTPase"/>
</dbReference>
<dbReference type="PANTHER" id="PTHR16305">
    <property type="entry name" value="TESTICULAR SOLUBLE ADENYLYL CYCLASE"/>
    <property type="match status" value="1"/>
</dbReference>
<evidence type="ECO:0000313" key="5">
    <source>
        <dbReference type="Proteomes" id="UP000475214"/>
    </source>
</evidence>
<dbReference type="InterPro" id="IPR000792">
    <property type="entry name" value="Tscrpt_reg_LuxR_C"/>
</dbReference>
<keyword evidence="1" id="KW-0547">Nucleotide-binding</keyword>
<accession>A0A6L9SBX2</accession>
<dbReference type="GO" id="GO:0005524">
    <property type="term" value="F:ATP binding"/>
    <property type="evidence" value="ECO:0007669"/>
    <property type="project" value="UniProtKB-KW"/>
</dbReference>
<keyword evidence="2" id="KW-0067">ATP-binding</keyword>